<dbReference type="GO" id="GO:0003677">
    <property type="term" value="F:DNA binding"/>
    <property type="evidence" value="ECO:0007669"/>
    <property type="project" value="InterPro"/>
</dbReference>
<accession>A0A1G2I8B2</accession>
<dbReference type="GO" id="GO:0006261">
    <property type="term" value="P:DNA-templated DNA replication"/>
    <property type="evidence" value="ECO:0007669"/>
    <property type="project" value="TreeGrafter"/>
</dbReference>
<proteinExistence type="inferred from homology"/>
<feature type="domain" description="DNA polymerase III delta N-terminal" evidence="9">
    <location>
        <begin position="4"/>
        <end position="112"/>
    </location>
</feature>
<dbReference type="Gene3D" id="3.40.50.300">
    <property type="entry name" value="P-loop containing nucleotide triphosphate hydrolases"/>
    <property type="match status" value="1"/>
</dbReference>
<reference evidence="11 12" key="1">
    <citation type="journal article" date="2016" name="Nat. Commun.">
        <title>Thousands of microbial genomes shed light on interconnected biogeochemical processes in an aquifer system.</title>
        <authorList>
            <person name="Anantharaman K."/>
            <person name="Brown C.T."/>
            <person name="Hug L.A."/>
            <person name="Sharon I."/>
            <person name="Castelle C.J."/>
            <person name="Probst A.J."/>
            <person name="Thomas B.C."/>
            <person name="Singh A."/>
            <person name="Wilkins M.J."/>
            <person name="Karaoz U."/>
            <person name="Brodie E.L."/>
            <person name="Williams K.H."/>
            <person name="Hubbard S.S."/>
            <person name="Banfield J.F."/>
        </authorList>
    </citation>
    <scope>NUCLEOTIDE SEQUENCE [LARGE SCALE GENOMIC DNA]</scope>
</reference>
<dbReference type="InterPro" id="IPR005790">
    <property type="entry name" value="DNA_polIII_delta"/>
</dbReference>
<dbReference type="InterPro" id="IPR048466">
    <property type="entry name" value="DNA_pol3_delta-like_C"/>
</dbReference>
<sequence length="320" mass="37223">MVIFLYGEDSYRSKQKLDEIIDQYKKVRKSALNLIYADAGEIDFADFYNNFKISPMFSEKKLVVLKNVFLNKEFQEDFLEEIKNLESFKDVIVVHESQTADQRTKLFKSLTKGKSQEFKLLDGKNIKTWVQKEFVSLREISHSEKKLNQDINNDALDLLLSYAGRDLWRLSSEIKKLADFKNGAVVKKDDIELHVRPNIETEIFKTIDAIGQKNKRQALAFLQKHLENGDSPFYVLSMIAYQFKNLLIVKELAQKGMMYASIVKKSGLHPFVVKKTYFMCNQFSFEELKRIYRNIFQIDAAIKIGKIEAETALDLLIAQI</sequence>
<dbReference type="EMBL" id="MHOV01000001">
    <property type="protein sequence ID" value="OGZ71023.1"/>
    <property type="molecule type" value="Genomic_DNA"/>
</dbReference>
<dbReference type="AlphaFoldDB" id="A0A1G2I8B2"/>
<dbReference type="PANTHER" id="PTHR34388:SF1">
    <property type="entry name" value="DNA POLYMERASE III SUBUNIT DELTA"/>
    <property type="match status" value="1"/>
</dbReference>
<dbReference type="SUPFAM" id="SSF48019">
    <property type="entry name" value="post-AAA+ oligomerization domain-like"/>
    <property type="match status" value="1"/>
</dbReference>
<dbReference type="InterPro" id="IPR010372">
    <property type="entry name" value="DNA_pol3_delta_N"/>
</dbReference>
<keyword evidence="4" id="KW-0548">Nucleotidyltransferase</keyword>
<name>A0A1G2I8B2_9BACT</name>
<keyword evidence="3" id="KW-0808">Transferase</keyword>
<evidence type="ECO:0000313" key="12">
    <source>
        <dbReference type="Proteomes" id="UP000179214"/>
    </source>
</evidence>
<dbReference type="Pfam" id="PF21694">
    <property type="entry name" value="DNA_pol3_delta_C"/>
    <property type="match status" value="1"/>
</dbReference>
<dbReference type="GO" id="GO:0003887">
    <property type="term" value="F:DNA-directed DNA polymerase activity"/>
    <property type="evidence" value="ECO:0007669"/>
    <property type="project" value="UniProtKB-KW"/>
</dbReference>
<comment type="similarity">
    <text evidence="7">Belongs to the DNA polymerase HolA subunit family.</text>
</comment>
<evidence type="ECO:0000256" key="2">
    <source>
        <dbReference type="ARBA" id="ARBA00017703"/>
    </source>
</evidence>
<dbReference type="PANTHER" id="PTHR34388">
    <property type="entry name" value="DNA POLYMERASE III SUBUNIT DELTA"/>
    <property type="match status" value="1"/>
</dbReference>
<evidence type="ECO:0000256" key="3">
    <source>
        <dbReference type="ARBA" id="ARBA00022679"/>
    </source>
</evidence>
<evidence type="ECO:0000259" key="9">
    <source>
        <dbReference type="Pfam" id="PF06144"/>
    </source>
</evidence>
<evidence type="ECO:0000256" key="5">
    <source>
        <dbReference type="ARBA" id="ARBA00022705"/>
    </source>
</evidence>
<feature type="domain" description="DNA polymerase III delta subunit-like C-terminal" evidence="10">
    <location>
        <begin position="200"/>
        <end position="319"/>
    </location>
</feature>
<evidence type="ECO:0000256" key="6">
    <source>
        <dbReference type="ARBA" id="ARBA00022932"/>
    </source>
</evidence>
<dbReference type="Proteomes" id="UP000179214">
    <property type="component" value="Unassembled WGS sequence"/>
</dbReference>
<evidence type="ECO:0000256" key="8">
    <source>
        <dbReference type="ARBA" id="ARBA00049244"/>
    </source>
</evidence>
<organism evidence="11 12">
    <name type="scientific">Candidatus Staskawiczbacteria bacterium RIFCSPHIGHO2_12_FULL_38_11</name>
    <dbReference type="NCBI Taxonomy" id="1802209"/>
    <lineage>
        <taxon>Bacteria</taxon>
        <taxon>Candidatus Staskawicziibacteriota</taxon>
    </lineage>
</organism>
<keyword evidence="5" id="KW-0235">DNA replication</keyword>
<dbReference type="Gene3D" id="1.20.272.10">
    <property type="match status" value="1"/>
</dbReference>
<evidence type="ECO:0000256" key="4">
    <source>
        <dbReference type="ARBA" id="ARBA00022695"/>
    </source>
</evidence>
<gene>
    <name evidence="11" type="ORF">A3F47_00575</name>
</gene>
<protein>
    <recommendedName>
        <fullName evidence="2">DNA polymerase III subunit delta</fullName>
        <ecNumber evidence="1">2.7.7.7</ecNumber>
    </recommendedName>
</protein>
<dbReference type="SUPFAM" id="SSF52540">
    <property type="entry name" value="P-loop containing nucleoside triphosphate hydrolases"/>
    <property type="match status" value="1"/>
</dbReference>
<evidence type="ECO:0000313" key="11">
    <source>
        <dbReference type="EMBL" id="OGZ71023.1"/>
    </source>
</evidence>
<dbReference type="EC" id="2.7.7.7" evidence="1"/>
<dbReference type="NCBIfam" id="TIGR01128">
    <property type="entry name" value="holA"/>
    <property type="match status" value="1"/>
</dbReference>
<dbReference type="InterPro" id="IPR008921">
    <property type="entry name" value="DNA_pol3_clamp-load_cplx_C"/>
</dbReference>
<evidence type="ECO:0000259" key="10">
    <source>
        <dbReference type="Pfam" id="PF21694"/>
    </source>
</evidence>
<dbReference type="InterPro" id="IPR027417">
    <property type="entry name" value="P-loop_NTPase"/>
</dbReference>
<dbReference type="GO" id="GO:0009360">
    <property type="term" value="C:DNA polymerase III complex"/>
    <property type="evidence" value="ECO:0007669"/>
    <property type="project" value="InterPro"/>
</dbReference>
<keyword evidence="6" id="KW-0239">DNA-directed DNA polymerase</keyword>
<comment type="caution">
    <text evidence="11">The sequence shown here is derived from an EMBL/GenBank/DDBJ whole genome shotgun (WGS) entry which is preliminary data.</text>
</comment>
<evidence type="ECO:0000256" key="7">
    <source>
        <dbReference type="ARBA" id="ARBA00034754"/>
    </source>
</evidence>
<dbReference type="Gene3D" id="1.10.8.60">
    <property type="match status" value="1"/>
</dbReference>
<comment type="catalytic activity">
    <reaction evidence="8">
        <text>DNA(n) + a 2'-deoxyribonucleoside 5'-triphosphate = DNA(n+1) + diphosphate</text>
        <dbReference type="Rhea" id="RHEA:22508"/>
        <dbReference type="Rhea" id="RHEA-COMP:17339"/>
        <dbReference type="Rhea" id="RHEA-COMP:17340"/>
        <dbReference type="ChEBI" id="CHEBI:33019"/>
        <dbReference type="ChEBI" id="CHEBI:61560"/>
        <dbReference type="ChEBI" id="CHEBI:173112"/>
        <dbReference type="EC" id="2.7.7.7"/>
    </reaction>
</comment>
<evidence type="ECO:0000256" key="1">
    <source>
        <dbReference type="ARBA" id="ARBA00012417"/>
    </source>
</evidence>
<dbReference type="Pfam" id="PF06144">
    <property type="entry name" value="DNA_pol3_delta"/>
    <property type="match status" value="1"/>
</dbReference>